<gene>
    <name evidence="1" type="primary">Dper\GL22700</name>
    <name evidence="1" type="ORF">Dper_GL22700</name>
</gene>
<evidence type="ECO:0000313" key="2">
    <source>
        <dbReference type="Proteomes" id="UP000008744"/>
    </source>
</evidence>
<name>B4GZX1_DROPE</name>
<dbReference type="HOGENOM" id="CLU_2888109_0_0_1"/>
<dbReference type="Proteomes" id="UP000008744">
    <property type="component" value="Unassembled WGS sequence"/>
</dbReference>
<organism evidence="2">
    <name type="scientific">Drosophila persimilis</name>
    <name type="common">Fruit fly</name>
    <dbReference type="NCBI Taxonomy" id="7234"/>
    <lineage>
        <taxon>Eukaryota</taxon>
        <taxon>Metazoa</taxon>
        <taxon>Ecdysozoa</taxon>
        <taxon>Arthropoda</taxon>
        <taxon>Hexapoda</taxon>
        <taxon>Insecta</taxon>
        <taxon>Pterygota</taxon>
        <taxon>Neoptera</taxon>
        <taxon>Endopterygota</taxon>
        <taxon>Diptera</taxon>
        <taxon>Brachycera</taxon>
        <taxon>Muscomorpha</taxon>
        <taxon>Ephydroidea</taxon>
        <taxon>Drosophilidae</taxon>
        <taxon>Drosophila</taxon>
        <taxon>Sophophora</taxon>
    </lineage>
</organism>
<evidence type="ECO:0000313" key="1">
    <source>
        <dbReference type="EMBL" id="EDW29548.1"/>
    </source>
</evidence>
<dbReference type="AlphaFoldDB" id="B4GZX1"/>
<dbReference type="EMBL" id="CH479199">
    <property type="protein sequence ID" value="EDW29548.1"/>
    <property type="molecule type" value="Genomic_DNA"/>
</dbReference>
<proteinExistence type="predicted"/>
<accession>B4GZX1</accession>
<sequence length="63" mass="6885">MVQNVSQYYFVCECICAANMKISASSAQRVLQSHAICGAVDQGCFFQSREGVALLSLHKEQQG</sequence>
<protein>
    <submittedName>
        <fullName evidence="1">GL22700</fullName>
    </submittedName>
</protein>
<keyword evidence="2" id="KW-1185">Reference proteome</keyword>
<reference evidence="1 2" key="1">
    <citation type="journal article" date="2007" name="Nature">
        <title>Evolution of genes and genomes on the Drosophila phylogeny.</title>
        <authorList>
            <consortium name="Drosophila 12 Genomes Consortium"/>
            <person name="Clark A.G."/>
            <person name="Eisen M.B."/>
            <person name="Smith D.R."/>
            <person name="Bergman C.M."/>
            <person name="Oliver B."/>
            <person name="Markow T.A."/>
            <person name="Kaufman T.C."/>
            <person name="Kellis M."/>
            <person name="Gelbart W."/>
            <person name="Iyer V.N."/>
            <person name="Pollard D.A."/>
            <person name="Sackton T.B."/>
            <person name="Larracuente A.M."/>
            <person name="Singh N.D."/>
            <person name="Abad J.P."/>
            <person name="Abt D.N."/>
            <person name="Adryan B."/>
            <person name="Aguade M."/>
            <person name="Akashi H."/>
            <person name="Anderson W.W."/>
            <person name="Aquadro C.F."/>
            <person name="Ardell D.H."/>
            <person name="Arguello R."/>
            <person name="Artieri C.G."/>
            <person name="Barbash D.A."/>
            <person name="Barker D."/>
            <person name="Barsanti P."/>
            <person name="Batterham P."/>
            <person name="Batzoglou S."/>
            <person name="Begun D."/>
            <person name="Bhutkar A."/>
            <person name="Blanco E."/>
            <person name="Bosak S.A."/>
            <person name="Bradley R.K."/>
            <person name="Brand A.D."/>
            <person name="Brent M.R."/>
            <person name="Brooks A.N."/>
            <person name="Brown R.H."/>
            <person name="Butlin R.K."/>
            <person name="Caggese C."/>
            <person name="Calvi B.R."/>
            <person name="Bernardo de Carvalho A."/>
            <person name="Caspi A."/>
            <person name="Castrezana S."/>
            <person name="Celniker S.E."/>
            <person name="Chang J.L."/>
            <person name="Chapple C."/>
            <person name="Chatterji S."/>
            <person name="Chinwalla A."/>
            <person name="Civetta A."/>
            <person name="Clifton S.W."/>
            <person name="Comeron J.M."/>
            <person name="Costello J.C."/>
            <person name="Coyne J.A."/>
            <person name="Daub J."/>
            <person name="David R.G."/>
            <person name="Delcher A.L."/>
            <person name="Delehaunty K."/>
            <person name="Do C.B."/>
            <person name="Ebling H."/>
            <person name="Edwards K."/>
            <person name="Eickbush T."/>
            <person name="Evans J.D."/>
            <person name="Filipski A."/>
            <person name="Findeiss S."/>
            <person name="Freyhult E."/>
            <person name="Fulton L."/>
            <person name="Fulton R."/>
            <person name="Garcia A.C."/>
            <person name="Gardiner A."/>
            <person name="Garfield D.A."/>
            <person name="Garvin B.E."/>
            <person name="Gibson G."/>
            <person name="Gilbert D."/>
            <person name="Gnerre S."/>
            <person name="Godfrey J."/>
            <person name="Good R."/>
            <person name="Gotea V."/>
            <person name="Gravely B."/>
            <person name="Greenberg A.J."/>
            <person name="Griffiths-Jones S."/>
            <person name="Gross S."/>
            <person name="Guigo R."/>
            <person name="Gustafson E.A."/>
            <person name="Haerty W."/>
            <person name="Hahn M.W."/>
            <person name="Halligan D.L."/>
            <person name="Halpern A.L."/>
            <person name="Halter G.M."/>
            <person name="Han M.V."/>
            <person name="Heger A."/>
            <person name="Hillier L."/>
            <person name="Hinrichs A.S."/>
            <person name="Holmes I."/>
            <person name="Hoskins R.A."/>
            <person name="Hubisz M.J."/>
            <person name="Hultmark D."/>
            <person name="Huntley M.A."/>
            <person name="Jaffe D.B."/>
            <person name="Jagadeeshan S."/>
            <person name="Jeck W.R."/>
            <person name="Johnson J."/>
            <person name="Jones C.D."/>
            <person name="Jordan W.C."/>
            <person name="Karpen G.H."/>
            <person name="Kataoka E."/>
            <person name="Keightley P.D."/>
            <person name="Kheradpour P."/>
            <person name="Kirkness E.F."/>
            <person name="Koerich L.B."/>
            <person name="Kristiansen K."/>
            <person name="Kudrna D."/>
            <person name="Kulathinal R.J."/>
            <person name="Kumar S."/>
            <person name="Kwok R."/>
            <person name="Lander E."/>
            <person name="Langley C.H."/>
            <person name="Lapoint R."/>
            <person name="Lazzaro B.P."/>
            <person name="Lee S.J."/>
            <person name="Levesque L."/>
            <person name="Li R."/>
            <person name="Lin C.F."/>
            <person name="Lin M.F."/>
            <person name="Lindblad-Toh K."/>
            <person name="Llopart A."/>
            <person name="Long M."/>
            <person name="Low L."/>
            <person name="Lozovsky E."/>
            <person name="Lu J."/>
            <person name="Luo M."/>
            <person name="Machado C.A."/>
            <person name="Makalowski W."/>
            <person name="Marzo M."/>
            <person name="Matsuda M."/>
            <person name="Matzkin L."/>
            <person name="McAllister B."/>
            <person name="McBride C.S."/>
            <person name="McKernan B."/>
            <person name="McKernan K."/>
            <person name="Mendez-Lago M."/>
            <person name="Minx P."/>
            <person name="Mollenhauer M.U."/>
            <person name="Montooth K."/>
            <person name="Mount S.M."/>
            <person name="Mu X."/>
            <person name="Myers E."/>
            <person name="Negre B."/>
            <person name="Newfeld S."/>
            <person name="Nielsen R."/>
            <person name="Noor M.A."/>
            <person name="O'Grady P."/>
            <person name="Pachter L."/>
            <person name="Papaceit M."/>
            <person name="Parisi M.J."/>
            <person name="Parisi M."/>
            <person name="Parts L."/>
            <person name="Pedersen J.S."/>
            <person name="Pesole G."/>
            <person name="Phillippy A.M."/>
            <person name="Ponting C.P."/>
            <person name="Pop M."/>
            <person name="Porcelli D."/>
            <person name="Powell J.R."/>
            <person name="Prohaska S."/>
            <person name="Pruitt K."/>
            <person name="Puig M."/>
            <person name="Quesneville H."/>
            <person name="Ram K.R."/>
            <person name="Rand D."/>
            <person name="Rasmussen M.D."/>
            <person name="Reed L.K."/>
            <person name="Reenan R."/>
            <person name="Reily A."/>
            <person name="Remington K.A."/>
            <person name="Rieger T.T."/>
            <person name="Ritchie M.G."/>
            <person name="Robin C."/>
            <person name="Rogers Y.H."/>
            <person name="Rohde C."/>
            <person name="Rozas J."/>
            <person name="Rubenfield M.J."/>
            <person name="Ruiz A."/>
            <person name="Russo S."/>
            <person name="Salzberg S.L."/>
            <person name="Sanchez-Gracia A."/>
            <person name="Saranga D.J."/>
            <person name="Sato H."/>
            <person name="Schaeffer S.W."/>
            <person name="Schatz M.C."/>
            <person name="Schlenke T."/>
            <person name="Schwartz R."/>
            <person name="Segarra C."/>
            <person name="Singh R.S."/>
            <person name="Sirot L."/>
            <person name="Sirota M."/>
            <person name="Sisneros N.B."/>
            <person name="Smith C.D."/>
            <person name="Smith T.F."/>
            <person name="Spieth J."/>
            <person name="Stage D.E."/>
            <person name="Stark A."/>
            <person name="Stephan W."/>
            <person name="Strausberg R.L."/>
            <person name="Strempel S."/>
            <person name="Sturgill D."/>
            <person name="Sutton G."/>
            <person name="Sutton G.G."/>
            <person name="Tao W."/>
            <person name="Teichmann S."/>
            <person name="Tobari Y.N."/>
            <person name="Tomimura Y."/>
            <person name="Tsolas J.M."/>
            <person name="Valente V.L."/>
            <person name="Venter E."/>
            <person name="Venter J.C."/>
            <person name="Vicario S."/>
            <person name="Vieira F.G."/>
            <person name="Vilella A.J."/>
            <person name="Villasante A."/>
            <person name="Walenz B."/>
            <person name="Wang J."/>
            <person name="Wasserman M."/>
            <person name="Watts T."/>
            <person name="Wilson D."/>
            <person name="Wilson R.K."/>
            <person name="Wing R.A."/>
            <person name="Wolfner M.F."/>
            <person name="Wong A."/>
            <person name="Wong G.K."/>
            <person name="Wu C.I."/>
            <person name="Wu G."/>
            <person name="Yamamoto D."/>
            <person name="Yang H.P."/>
            <person name="Yang S.P."/>
            <person name="Yorke J.A."/>
            <person name="Yoshida K."/>
            <person name="Zdobnov E."/>
            <person name="Zhang P."/>
            <person name="Zhang Y."/>
            <person name="Zimin A.V."/>
            <person name="Baldwin J."/>
            <person name="Abdouelleil A."/>
            <person name="Abdulkadir J."/>
            <person name="Abebe A."/>
            <person name="Abera B."/>
            <person name="Abreu J."/>
            <person name="Acer S.C."/>
            <person name="Aftuck L."/>
            <person name="Alexander A."/>
            <person name="An P."/>
            <person name="Anderson E."/>
            <person name="Anderson S."/>
            <person name="Arachi H."/>
            <person name="Azer M."/>
            <person name="Bachantsang P."/>
            <person name="Barry A."/>
            <person name="Bayul T."/>
            <person name="Berlin A."/>
            <person name="Bessette D."/>
            <person name="Bloom T."/>
            <person name="Blye J."/>
            <person name="Boguslavskiy L."/>
            <person name="Bonnet C."/>
            <person name="Boukhgalter B."/>
            <person name="Bourzgui I."/>
            <person name="Brown A."/>
            <person name="Cahill P."/>
            <person name="Channer S."/>
            <person name="Cheshatsang Y."/>
            <person name="Chuda L."/>
            <person name="Citroen M."/>
            <person name="Collymore A."/>
            <person name="Cooke P."/>
            <person name="Costello M."/>
            <person name="D'Aco K."/>
            <person name="Daza R."/>
            <person name="De Haan G."/>
            <person name="DeGray S."/>
            <person name="DeMaso C."/>
            <person name="Dhargay N."/>
            <person name="Dooley K."/>
            <person name="Dooley E."/>
            <person name="Doricent M."/>
            <person name="Dorje P."/>
            <person name="Dorjee K."/>
            <person name="Dupes A."/>
            <person name="Elong R."/>
            <person name="Falk J."/>
            <person name="Farina A."/>
            <person name="Faro S."/>
            <person name="Ferguson D."/>
            <person name="Fisher S."/>
            <person name="Foley C.D."/>
            <person name="Franke A."/>
            <person name="Friedrich D."/>
            <person name="Gadbois L."/>
            <person name="Gearin G."/>
            <person name="Gearin C.R."/>
            <person name="Giannoukos G."/>
            <person name="Goode T."/>
            <person name="Graham J."/>
            <person name="Grandbois E."/>
            <person name="Grewal S."/>
            <person name="Gyaltsen K."/>
            <person name="Hafez N."/>
            <person name="Hagos B."/>
            <person name="Hall J."/>
            <person name="Henson C."/>
            <person name="Hollinger A."/>
            <person name="Honan T."/>
            <person name="Huard M.D."/>
            <person name="Hughes L."/>
            <person name="Hurhula B."/>
            <person name="Husby M.E."/>
            <person name="Kamat A."/>
            <person name="Kanga B."/>
            <person name="Kashin S."/>
            <person name="Khazanovich D."/>
            <person name="Kisner P."/>
            <person name="Lance K."/>
            <person name="Lara M."/>
            <person name="Lee W."/>
            <person name="Lennon N."/>
            <person name="Letendre F."/>
            <person name="LeVine R."/>
            <person name="Lipovsky A."/>
            <person name="Liu X."/>
            <person name="Liu J."/>
            <person name="Liu S."/>
            <person name="Lokyitsang T."/>
            <person name="Lokyitsang Y."/>
            <person name="Lubonja R."/>
            <person name="Lui A."/>
            <person name="MacDonald P."/>
            <person name="Magnisalis V."/>
            <person name="Maru K."/>
            <person name="Matthews C."/>
            <person name="McCusker W."/>
            <person name="McDonough S."/>
            <person name="Mehta T."/>
            <person name="Meldrim J."/>
            <person name="Meneus L."/>
            <person name="Mihai O."/>
            <person name="Mihalev A."/>
            <person name="Mihova T."/>
            <person name="Mittelman R."/>
            <person name="Mlenga V."/>
            <person name="Montmayeur A."/>
            <person name="Mulrain L."/>
            <person name="Navidi A."/>
            <person name="Naylor J."/>
            <person name="Negash T."/>
            <person name="Nguyen T."/>
            <person name="Nguyen N."/>
            <person name="Nicol R."/>
            <person name="Norbu C."/>
            <person name="Norbu N."/>
            <person name="Novod N."/>
            <person name="O'Neill B."/>
            <person name="Osman S."/>
            <person name="Markiewicz E."/>
            <person name="Oyono O.L."/>
            <person name="Patti C."/>
            <person name="Phunkhang P."/>
            <person name="Pierre F."/>
            <person name="Priest M."/>
            <person name="Raghuraman S."/>
            <person name="Rege F."/>
            <person name="Reyes R."/>
            <person name="Rise C."/>
            <person name="Rogov P."/>
            <person name="Ross K."/>
            <person name="Ryan E."/>
            <person name="Settipalli S."/>
            <person name="Shea T."/>
            <person name="Sherpa N."/>
            <person name="Shi L."/>
            <person name="Shih D."/>
            <person name="Sparrow T."/>
            <person name="Spaulding J."/>
            <person name="Stalker J."/>
            <person name="Stange-Thomann N."/>
            <person name="Stavropoulos S."/>
            <person name="Stone C."/>
            <person name="Strader C."/>
            <person name="Tesfaye S."/>
            <person name="Thomson T."/>
            <person name="Thoulutsang Y."/>
            <person name="Thoulutsang D."/>
            <person name="Topham K."/>
            <person name="Topping I."/>
            <person name="Tsamla T."/>
            <person name="Vassiliev H."/>
            <person name="Vo A."/>
            <person name="Wangchuk T."/>
            <person name="Wangdi T."/>
            <person name="Weiand M."/>
            <person name="Wilkinson J."/>
            <person name="Wilson A."/>
            <person name="Yadav S."/>
            <person name="Young G."/>
            <person name="Yu Q."/>
            <person name="Zembek L."/>
            <person name="Zhong D."/>
            <person name="Zimmer A."/>
            <person name="Zwirko Z."/>
            <person name="Jaffe D.B."/>
            <person name="Alvarez P."/>
            <person name="Brockman W."/>
            <person name="Butler J."/>
            <person name="Chin C."/>
            <person name="Gnerre S."/>
            <person name="Grabherr M."/>
            <person name="Kleber M."/>
            <person name="Mauceli E."/>
            <person name="MacCallum I."/>
        </authorList>
    </citation>
    <scope>NUCLEOTIDE SEQUENCE [LARGE SCALE GENOMIC DNA]</scope>
    <source>
        <strain evidence="2">MSH-3 / Tucson 14011-0111.49</strain>
    </source>
</reference>
<dbReference type="STRING" id="7234.B4GZX1"/>